<organism evidence="2 3">
    <name type="scientific">Pipistrellus kuhlii</name>
    <name type="common">Kuhl's pipistrelle</name>
    <dbReference type="NCBI Taxonomy" id="59472"/>
    <lineage>
        <taxon>Eukaryota</taxon>
        <taxon>Metazoa</taxon>
        <taxon>Chordata</taxon>
        <taxon>Craniata</taxon>
        <taxon>Vertebrata</taxon>
        <taxon>Euteleostomi</taxon>
        <taxon>Mammalia</taxon>
        <taxon>Eutheria</taxon>
        <taxon>Laurasiatheria</taxon>
        <taxon>Chiroptera</taxon>
        <taxon>Yangochiroptera</taxon>
        <taxon>Vespertilionidae</taxon>
        <taxon>Pipistrellus</taxon>
    </lineage>
</organism>
<protein>
    <submittedName>
        <fullName evidence="2">Uncharacterized protein</fullName>
    </submittedName>
</protein>
<sequence length="148" mass="15555">MLQVTDRAERPMRGILGGLAGGALGGRGRGGNGRARDAGTCSSQRWEEPVAARVLGVGWSPLPARRSPAGKFLRPGLPTGTPRVPDTPRRSGWRSVGRGLKAVAELGEEKHGVNGAAWSDPELSLTRRSPAALSGQVSSGSWIIWDIL</sequence>
<feature type="region of interest" description="Disordered" evidence="1">
    <location>
        <begin position="67"/>
        <end position="96"/>
    </location>
</feature>
<dbReference type="Proteomes" id="UP000558488">
    <property type="component" value="Unassembled WGS sequence"/>
</dbReference>
<evidence type="ECO:0000313" key="2">
    <source>
        <dbReference type="EMBL" id="KAF6309073.1"/>
    </source>
</evidence>
<dbReference type="AlphaFoldDB" id="A0A7J7U883"/>
<dbReference type="EMBL" id="JACAGB010000022">
    <property type="protein sequence ID" value="KAF6309073.1"/>
    <property type="molecule type" value="Genomic_DNA"/>
</dbReference>
<proteinExistence type="predicted"/>
<evidence type="ECO:0000313" key="3">
    <source>
        <dbReference type="Proteomes" id="UP000558488"/>
    </source>
</evidence>
<accession>A0A7J7U883</accession>
<feature type="compositionally biased region" description="Gly residues" evidence="1">
    <location>
        <begin position="15"/>
        <end position="33"/>
    </location>
</feature>
<comment type="caution">
    <text evidence="2">The sequence shown here is derived from an EMBL/GenBank/DDBJ whole genome shotgun (WGS) entry which is preliminary data.</text>
</comment>
<reference evidence="2 3" key="1">
    <citation type="journal article" date="2020" name="Nature">
        <title>Six reference-quality genomes reveal evolution of bat adaptations.</title>
        <authorList>
            <person name="Jebb D."/>
            <person name="Huang Z."/>
            <person name="Pippel M."/>
            <person name="Hughes G.M."/>
            <person name="Lavrichenko K."/>
            <person name="Devanna P."/>
            <person name="Winkler S."/>
            <person name="Jermiin L.S."/>
            <person name="Skirmuntt E.C."/>
            <person name="Katzourakis A."/>
            <person name="Burkitt-Gray L."/>
            <person name="Ray D.A."/>
            <person name="Sullivan K.A.M."/>
            <person name="Roscito J.G."/>
            <person name="Kirilenko B.M."/>
            <person name="Davalos L.M."/>
            <person name="Corthals A.P."/>
            <person name="Power M.L."/>
            <person name="Jones G."/>
            <person name="Ransome R.D."/>
            <person name="Dechmann D.K.N."/>
            <person name="Locatelli A.G."/>
            <person name="Puechmaille S.J."/>
            <person name="Fedrigo O."/>
            <person name="Jarvis E.D."/>
            <person name="Hiller M."/>
            <person name="Vernes S.C."/>
            <person name="Myers E.W."/>
            <person name="Teeling E.C."/>
        </authorList>
    </citation>
    <scope>NUCLEOTIDE SEQUENCE [LARGE SCALE GENOMIC DNA]</scope>
    <source>
        <strain evidence="2">MPipKuh1</strain>
        <tissue evidence="2">Flight muscle</tissue>
    </source>
</reference>
<keyword evidence="3" id="KW-1185">Reference proteome</keyword>
<feature type="region of interest" description="Disordered" evidence="1">
    <location>
        <begin position="1"/>
        <end position="44"/>
    </location>
</feature>
<gene>
    <name evidence="2" type="ORF">mPipKuh1_009181</name>
</gene>
<evidence type="ECO:0000256" key="1">
    <source>
        <dbReference type="SAM" id="MobiDB-lite"/>
    </source>
</evidence>
<name>A0A7J7U883_PIPKU</name>
<feature type="compositionally biased region" description="Basic and acidic residues" evidence="1">
    <location>
        <begin position="1"/>
        <end position="12"/>
    </location>
</feature>